<dbReference type="PANTHER" id="PTHR30480">
    <property type="entry name" value="BETA-HEXOSAMINIDASE-RELATED"/>
    <property type="match status" value="1"/>
</dbReference>
<dbReference type="GO" id="GO:0009254">
    <property type="term" value="P:peptidoglycan turnover"/>
    <property type="evidence" value="ECO:0007669"/>
    <property type="project" value="TreeGrafter"/>
</dbReference>
<dbReference type="EC" id="3.2.1.52" evidence="3"/>
<protein>
    <recommendedName>
        <fullName evidence="3">beta-N-acetylhexosaminidase</fullName>
        <ecNumber evidence="3">3.2.1.52</ecNumber>
    </recommendedName>
</protein>
<evidence type="ECO:0000256" key="3">
    <source>
        <dbReference type="ARBA" id="ARBA00012663"/>
    </source>
</evidence>
<evidence type="ECO:0000313" key="8">
    <source>
        <dbReference type="EMBL" id="GGE33503.1"/>
    </source>
</evidence>
<dbReference type="RefSeq" id="WP_188690091.1">
    <property type="nucleotide sequence ID" value="NZ_BMIR01000003.1"/>
</dbReference>
<dbReference type="PANTHER" id="PTHR30480:SF13">
    <property type="entry name" value="BETA-HEXOSAMINIDASE"/>
    <property type="match status" value="1"/>
</dbReference>
<dbReference type="Pfam" id="PF14172">
    <property type="entry name" value="DUF4309"/>
    <property type="match status" value="1"/>
</dbReference>
<evidence type="ECO:0000256" key="4">
    <source>
        <dbReference type="ARBA" id="ARBA00022801"/>
    </source>
</evidence>
<dbReference type="AlphaFoldDB" id="A0A8J2VJX5"/>
<evidence type="ECO:0000259" key="7">
    <source>
        <dbReference type="Pfam" id="PF00933"/>
    </source>
</evidence>
<dbReference type="GO" id="GO:0004563">
    <property type="term" value="F:beta-N-acetylhexosaminidase activity"/>
    <property type="evidence" value="ECO:0007669"/>
    <property type="project" value="UniProtKB-EC"/>
</dbReference>
<dbReference type="InterPro" id="IPR036962">
    <property type="entry name" value="Glyco_hydro_3_N_sf"/>
</dbReference>
<keyword evidence="6" id="KW-0732">Signal</keyword>
<dbReference type="Proteomes" id="UP000628775">
    <property type="component" value="Unassembled WGS sequence"/>
</dbReference>
<keyword evidence="9" id="KW-1185">Reference proteome</keyword>
<keyword evidence="5" id="KW-0326">Glycosidase</keyword>
<evidence type="ECO:0000256" key="6">
    <source>
        <dbReference type="SAM" id="SignalP"/>
    </source>
</evidence>
<feature type="domain" description="Glycoside hydrolase family 3 N-terminal" evidence="7">
    <location>
        <begin position="204"/>
        <end position="527"/>
    </location>
</feature>
<evidence type="ECO:0000256" key="5">
    <source>
        <dbReference type="ARBA" id="ARBA00023295"/>
    </source>
</evidence>
<reference evidence="8" key="1">
    <citation type="journal article" date="2014" name="Int. J. Syst. Evol. Microbiol.">
        <title>Complete genome sequence of Corynebacterium casei LMG S-19264T (=DSM 44701T), isolated from a smear-ripened cheese.</title>
        <authorList>
            <consortium name="US DOE Joint Genome Institute (JGI-PGF)"/>
            <person name="Walter F."/>
            <person name="Albersmeier A."/>
            <person name="Kalinowski J."/>
            <person name="Ruckert C."/>
        </authorList>
    </citation>
    <scope>NUCLEOTIDE SEQUENCE</scope>
    <source>
        <strain evidence="8">CGMCC 1.15371</strain>
    </source>
</reference>
<dbReference type="InterPro" id="IPR025453">
    <property type="entry name" value="DUF4309"/>
</dbReference>
<comment type="catalytic activity">
    <reaction evidence="1">
        <text>Hydrolysis of terminal non-reducing N-acetyl-D-hexosamine residues in N-acetyl-beta-D-hexosaminides.</text>
        <dbReference type="EC" id="3.2.1.52"/>
    </reaction>
</comment>
<dbReference type="NCBIfam" id="NF003740">
    <property type="entry name" value="PRK05337.1"/>
    <property type="match status" value="1"/>
</dbReference>
<dbReference type="EMBL" id="BMIR01000003">
    <property type="protein sequence ID" value="GGE33503.1"/>
    <property type="molecule type" value="Genomic_DNA"/>
</dbReference>
<feature type="chain" id="PRO_5039718387" description="beta-N-acetylhexosaminidase" evidence="6">
    <location>
        <begin position="21"/>
        <end position="557"/>
    </location>
</feature>
<dbReference type="GO" id="GO:0005975">
    <property type="term" value="P:carbohydrate metabolic process"/>
    <property type="evidence" value="ECO:0007669"/>
    <property type="project" value="InterPro"/>
</dbReference>
<feature type="signal peptide" evidence="6">
    <location>
        <begin position="1"/>
        <end position="20"/>
    </location>
</feature>
<keyword evidence="4" id="KW-0378">Hydrolase</keyword>
<accession>A0A8J2VJX5</accession>
<name>A0A8J2VJX5_9BACL</name>
<dbReference type="Gene3D" id="3.20.20.300">
    <property type="entry name" value="Glycoside hydrolase, family 3, N-terminal domain"/>
    <property type="match status" value="1"/>
</dbReference>
<dbReference type="InterPro" id="IPR001764">
    <property type="entry name" value="Glyco_hydro_3_N"/>
</dbReference>
<dbReference type="InterPro" id="IPR050226">
    <property type="entry name" value="NagZ_Beta-hexosaminidase"/>
</dbReference>
<dbReference type="SUPFAM" id="SSF51445">
    <property type="entry name" value="(Trans)glycosidases"/>
    <property type="match status" value="1"/>
</dbReference>
<organism evidence="8 9">
    <name type="scientific">Pullulanibacillus camelliae</name>
    <dbReference type="NCBI Taxonomy" id="1707096"/>
    <lineage>
        <taxon>Bacteria</taxon>
        <taxon>Bacillati</taxon>
        <taxon>Bacillota</taxon>
        <taxon>Bacilli</taxon>
        <taxon>Bacillales</taxon>
        <taxon>Sporolactobacillaceae</taxon>
        <taxon>Pullulanibacillus</taxon>
    </lineage>
</organism>
<reference evidence="8" key="2">
    <citation type="submission" date="2020-09" db="EMBL/GenBank/DDBJ databases">
        <authorList>
            <person name="Sun Q."/>
            <person name="Zhou Y."/>
        </authorList>
    </citation>
    <scope>NUCLEOTIDE SEQUENCE</scope>
    <source>
        <strain evidence="8">CGMCC 1.15371</strain>
    </source>
</reference>
<comment type="similarity">
    <text evidence="2">Belongs to the glycosyl hydrolase 3 family.</text>
</comment>
<sequence>MKKSLVTSFCLILFSVYLVGCGNKGMTPPDKDSEHSQQDSDVKAKSVNDLIRKIKEAAAKGRVMKADIVAGKSMIQEVQTDWGNPSSQTQTSTGLYADYKKQKVAVGYFRQTPIFDVRSYASALHDIRLSDIKKQLGSPDGTHYYKDKQVDQQILTYTINQTYQLKWILPRPTSANRDPRVDHLSVYDKAIAEQSIPAKLQGMTLDEKIGQMLMVGVTGTTIGANEKQFIKEQHVGGVILYGKNIKSAAQTVQLINALKTVNKDAQNPFPLFISVDQEGGSVERLPSTVKSLPSGEAIGKRNNQAYSNRIGQLIGKELKAFGFNMDFAPVLDIKQSSHSAIGNRAFGSDKKTVGQLGVATMKGIQSQQVISVIKHFPGYGSVTVDAHADLPAITYGKGQLEAVDWWPYKQAIAKGADIVMVTHLKVPQIDTHYPASMSRPLITDMLRTDLNFHGVVITDDMTMGAITKHYPVDQAAVQSVKAGADIVLIAYNKSEQLKAIQALKQAVKSGAISMNRIDDSVYRILRLKENYHLSDQLQSSVDVHALNQSIQEALTPS</sequence>
<dbReference type="InterPro" id="IPR019800">
    <property type="entry name" value="Glyco_hydro_3_AS"/>
</dbReference>
<gene>
    <name evidence="8" type="ORF">GCM10011391_10220</name>
</gene>
<evidence type="ECO:0000256" key="2">
    <source>
        <dbReference type="ARBA" id="ARBA00005336"/>
    </source>
</evidence>
<proteinExistence type="inferred from homology"/>
<dbReference type="InterPro" id="IPR017853">
    <property type="entry name" value="GH"/>
</dbReference>
<comment type="caution">
    <text evidence="8">The sequence shown here is derived from an EMBL/GenBank/DDBJ whole genome shotgun (WGS) entry which is preliminary data.</text>
</comment>
<dbReference type="PROSITE" id="PS00775">
    <property type="entry name" value="GLYCOSYL_HYDROL_F3"/>
    <property type="match status" value="1"/>
</dbReference>
<dbReference type="Pfam" id="PF00933">
    <property type="entry name" value="Glyco_hydro_3"/>
    <property type="match status" value="1"/>
</dbReference>
<evidence type="ECO:0000313" key="9">
    <source>
        <dbReference type="Proteomes" id="UP000628775"/>
    </source>
</evidence>
<evidence type="ECO:0000256" key="1">
    <source>
        <dbReference type="ARBA" id="ARBA00001231"/>
    </source>
</evidence>